<dbReference type="AlphaFoldDB" id="A0A8J3I019"/>
<dbReference type="Pfam" id="PF13751">
    <property type="entry name" value="DDE_Tnp_1_6"/>
    <property type="match status" value="1"/>
</dbReference>
<dbReference type="InterPro" id="IPR025668">
    <property type="entry name" value="Tnp_DDE_dom"/>
</dbReference>
<evidence type="ECO:0000259" key="1">
    <source>
        <dbReference type="Pfam" id="PF13751"/>
    </source>
</evidence>
<feature type="domain" description="Transposase DDE" evidence="1">
    <location>
        <begin position="3"/>
        <end position="62"/>
    </location>
</feature>
<proteinExistence type="predicted"/>
<sequence length="87" mass="9857">MMQRREQEGTQAFAQVYAKRAGIEGTLSQGVRTMGLRRSRYIGEAKTHFQHVATAAALNVVRSMAWFDGLPRAQTRRSAFVRLYDVP</sequence>
<evidence type="ECO:0000313" key="2">
    <source>
        <dbReference type="EMBL" id="GHO47432.1"/>
    </source>
</evidence>
<name>A0A8J3I019_9CHLR</name>
<dbReference type="EMBL" id="BNJF01000003">
    <property type="protein sequence ID" value="GHO47432.1"/>
    <property type="molecule type" value="Genomic_DNA"/>
</dbReference>
<evidence type="ECO:0000313" key="3">
    <source>
        <dbReference type="Proteomes" id="UP000612362"/>
    </source>
</evidence>
<comment type="caution">
    <text evidence="2">The sequence shown here is derived from an EMBL/GenBank/DDBJ whole genome shotgun (WGS) entry which is preliminary data.</text>
</comment>
<gene>
    <name evidence="2" type="ORF">KSX_55950</name>
</gene>
<protein>
    <recommendedName>
        <fullName evidence="1">Transposase DDE domain-containing protein</fullName>
    </recommendedName>
</protein>
<reference evidence="2" key="1">
    <citation type="submission" date="2020-10" db="EMBL/GenBank/DDBJ databases">
        <title>Taxonomic study of unclassified bacteria belonging to the class Ktedonobacteria.</title>
        <authorList>
            <person name="Yabe S."/>
            <person name="Wang C.M."/>
            <person name="Zheng Y."/>
            <person name="Sakai Y."/>
            <person name="Cavaletti L."/>
            <person name="Monciardini P."/>
            <person name="Donadio S."/>
        </authorList>
    </citation>
    <scope>NUCLEOTIDE SEQUENCE</scope>
    <source>
        <strain evidence="2">SOSP1-1</strain>
    </source>
</reference>
<accession>A0A8J3I019</accession>
<dbReference type="Proteomes" id="UP000612362">
    <property type="component" value="Unassembled WGS sequence"/>
</dbReference>
<keyword evidence="3" id="KW-1185">Reference proteome</keyword>
<organism evidence="2 3">
    <name type="scientific">Ktedonospora formicarum</name>
    <dbReference type="NCBI Taxonomy" id="2778364"/>
    <lineage>
        <taxon>Bacteria</taxon>
        <taxon>Bacillati</taxon>
        <taxon>Chloroflexota</taxon>
        <taxon>Ktedonobacteria</taxon>
        <taxon>Ktedonobacterales</taxon>
        <taxon>Ktedonobacteraceae</taxon>
        <taxon>Ktedonospora</taxon>
    </lineage>
</organism>